<dbReference type="OrthoDB" id="9781631at2"/>
<gene>
    <name evidence="4" type="ORF">A9C19_04520</name>
</gene>
<dbReference type="KEGG" id="bwh:A9C19_04520"/>
<feature type="domain" description="CBS" evidence="3">
    <location>
        <begin position="78"/>
        <end position="135"/>
    </location>
</feature>
<name>A0A1L3MP13_9BACI</name>
<protein>
    <submittedName>
        <fullName evidence="4">Acetoin utilization protein AcuB</fullName>
    </submittedName>
</protein>
<evidence type="ECO:0000313" key="4">
    <source>
        <dbReference type="EMBL" id="APH04060.1"/>
    </source>
</evidence>
<evidence type="ECO:0000259" key="3">
    <source>
        <dbReference type="PROSITE" id="PS51371"/>
    </source>
</evidence>
<dbReference type="AlphaFoldDB" id="A0A1L3MP13"/>
<evidence type="ECO:0000313" key="5">
    <source>
        <dbReference type="Proteomes" id="UP000181936"/>
    </source>
</evidence>
<dbReference type="InterPro" id="IPR002912">
    <property type="entry name" value="ACT_dom"/>
</dbReference>
<dbReference type="SUPFAM" id="SSF55021">
    <property type="entry name" value="ACT-like"/>
    <property type="match status" value="1"/>
</dbReference>
<sequence length="214" mass="23965">MIVKQIMNQNVISLHPNDTIRQALETMSKNKIRHIPIVEDGDKLAGVITERDVKDASPSIFQLNLKEDFLNKEIKHVMTKDVITGHPLDFVEEIAATIIENKIGCLPILHRGSLVGLLTESDLLQTFVRLTGGDQPASHLEVKVPNKAGMLAEVSSIFCEHKVNISSVLVYPDTDPTFKILVFRVQTMNVTSIVNNLQHEGYDILWPILPENIQ</sequence>
<dbReference type="InterPro" id="IPR000644">
    <property type="entry name" value="CBS_dom"/>
</dbReference>
<dbReference type="PROSITE" id="PS51371">
    <property type="entry name" value="CBS"/>
    <property type="match status" value="2"/>
</dbReference>
<evidence type="ECO:0000256" key="1">
    <source>
        <dbReference type="ARBA" id="ARBA00023122"/>
    </source>
</evidence>
<reference evidence="4 5" key="1">
    <citation type="journal article" date="2016" name="Sci. Rep.">
        <title>Complete genome sequence and transcriptomic analysis of a novel marine strain Bacillus weihaiensis reveals the mechanism of brown algae degradation.</title>
        <authorList>
            <person name="Zhu Y."/>
            <person name="Chen P."/>
            <person name="Bao Y."/>
            <person name="Men Y."/>
            <person name="Zeng Y."/>
            <person name="Yang J."/>
            <person name="Sun J."/>
            <person name="Sun Y."/>
        </authorList>
    </citation>
    <scope>NUCLEOTIDE SEQUENCE [LARGE SCALE GENOMIC DNA]</scope>
    <source>
        <strain evidence="4 5">Alg07</strain>
    </source>
</reference>
<dbReference type="PANTHER" id="PTHR43080:SF2">
    <property type="entry name" value="CBS DOMAIN-CONTAINING PROTEIN"/>
    <property type="match status" value="1"/>
</dbReference>
<keyword evidence="1 2" id="KW-0129">CBS domain</keyword>
<evidence type="ECO:0000256" key="2">
    <source>
        <dbReference type="PROSITE-ProRule" id="PRU00703"/>
    </source>
</evidence>
<dbReference type="SMART" id="SM00116">
    <property type="entry name" value="CBS"/>
    <property type="match status" value="2"/>
</dbReference>
<dbReference type="EMBL" id="CP016020">
    <property type="protein sequence ID" value="APH04060.1"/>
    <property type="molecule type" value="Genomic_DNA"/>
</dbReference>
<dbReference type="SUPFAM" id="SSF54631">
    <property type="entry name" value="CBS-domain pair"/>
    <property type="match status" value="1"/>
</dbReference>
<dbReference type="CDD" id="cd04584">
    <property type="entry name" value="CBS_pair_AcuB_like"/>
    <property type="match status" value="1"/>
</dbReference>
<feature type="domain" description="CBS" evidence="3">
    <location>
        <begin position="7"/>
        <end position="67"/>
    </location>
</feature>
<dbReference type="InterPro" id="IPR046342">
    <property type="entry name" value="CBS_dom_sf"/>
</dbReference>
<organism evidence="4 5">
    <name type="scientific">Bacillus weihaiensis</name>
    <dbReference type="NCBI Taxonomy" id="1547283"/>
    <lineage>
        <taxon>Bacteria</taxon>
        <taxon>Bacillati</taxon>
        <taxon>Bacillota</taxon>
        <taxon>Bacilli</taxon>
        <taxon>Bacillales</taxon>
        <taxon>Bacillaceae</taxon>
        <taxon>Bacillus</taxon>
    </lineage>
</organism>
<dbReference type="Gene3D" id="3.10.580.10">
    <property type="entry name" value="CBS-domain"/>
    <property type="match status" value="1"/>
</dbReference>
<dbReference type="InterPro" id="IPR051257">
    <property type="entry name" value="Diverse_CBS-Domain"/>
</dbReference>
<dbReference type="Gene3D" id="3.30.70.260">
    <property type="match status" value="1"/>
</dbReference>
<proteinExistence type="predicted"/>
<dbReference type="Pfam" id="PF00571">
    <property type="entry name" value="CBS"/>
    <property type="match status" value="2"/>
</dbReference>
<keyword evidence="5" id="KW-1185">Reference proteome</keyword>
<dbReference type="RefSeq" id="WP_072578854.1">
    <property type="nucleotide sequence ID" value="NZ_CP016020.1"/>
</dbReference>
<dbReference type="InterPro" id="IPR045865">
    <property type="entry name" value="ACT-like_dom_sf"/>
</dbReference>
<dbReference type="Pfam" id="PF01842">
    <property type="entry name" value="ACT"/>
    <property type="match status" value="1"/>
</dbReference>
<accession>A0A1L3MP13</accession>
<dbReference type="CDD" id="cd04883">
    <property type="entry name" value="ACT_AcuB"/>
    <property type="match status" value="1"/>
</dbReference>
<dbReference type="PANTHER" id="PTHR43080">
    <property type="entry name" value="CBS DOMAIN-CONTAINING PROTEIN CBSX3, MITOCHONDRIAL"/>
    <property type="match status" value="1"/>
</dbReference>
<dbReference type="STRING" id="1547283.A9C19_04520"/>
<dbReference type="Proteomes" id="UP000181936">
    <property type="component" value="Chromosome"/>
</dbReference>